<feature type="compositionally biased region" description="Basic and acidic residues" evidence="1">
    <location>
        <begin position="111"/>
        <end position="120"/>
    </location>
</feature>
<evidence type="ECO:0000256" key="1">
    <source>
        <dbReference type="SAM" id="MobiDB-lite"/>
    </source>
</evidence>
<evidence type="ECO:0000313" key="2">
    <source>
        <dbReference type="EMBL" id="MBF1664730.1"/>
    </source>
</evidence>
<feature type="region of interest" description="Disordered" evidence="1">
    <location>
        <begin position="1065"/>
        <end position="1130"/>
    </location>
</feature>
<dbReference type="AlphaFoldDB" id="A0A930PVJ9"/>
<feature type="region of interest" description="Disordered" evidence="1">
    <location>
        <begin position="110"/>
        <end position="139"/>
    </location>
</feature>
<evidence type="ECO:0000313" key="3">
    <source>
        <dbReference type="Proteomes" id="UP000756427"/>
    </source>
</evidence>
<dbReference type="EMBL" id="JABZXR010000082">
    <property type="protein sequence ID" value="MBF1664730.1"/>
    <property type="molecule type" value="Genomic_DNA"/>
</dbReference>
<feature type="compositionally biased region" description="Low complexity" evidence="1">
    <location>
        <begin position="1092"/>
        <end position="1101"/>
    </location>
</feature>
<comment type="caution">
    <text evidence="2">The sequence shown here is derived from an EMBL/GenBank/DDBJ whole genome shotgun (WGS) entry which is preliminary data.</text>
</comment>
<sequence length="1130" mass="124319">MFSEGVRLGGYYQIHDDIMPPIEEIARSLRLEREAYLSSHPGAKADPRPLIPDAPEGACLALATDFASHGHYTQLRPFAQVVESYQLAPNVYASDQIGGTLETYLSSLKAPKREQMRDDTTTDAPTRIPTPDEDTPGDDLADRLRDFEASPHRTKILTLLKASLEKGEPYTAAMASQCRDLTGLDAQPDWWPTLATHKALASKVNSQSRGVLLDAGNDSRSAALYLVSLPKDTRAGLGFEKIPRDITIDKVLAALNGETDGVPEEAMTFYQGQIFARAESILDEYDRIFKSGYSVLQPAGVLTCDEDGQGRLMALSSDGRAYQRTHNLVLLRLWEQIQAAQHLTPLPTRNINEIAEILINGKDRQGNTYPNGTRFYFPYKMLEYAFGRESNDGAQDLYPRHSDASSWDTYREREVKKSLQAMLTAVVRALLKSEADNGLTYHDPSMMTKVVGALESIGKAMTTCVLVSAYDNSPSNIPVKVKVRVLTPYEGFSENIVERAIVEALGFAGGTTAQCYDPIHDGIFWEFRHDMDKVLANASPVWAGKILDAMQRQGRKPNANNMILGIGLDDDVVTTGKEIRQFNDHTSHGIFAGSRSGKGLTTQQILAMHLIAGIAPGLGDNKPDMASLLLSINPDAFVINGSNIACNPEEGTDMFMQYTAAKVAELEARARIPEYLNKKNLAWAPGYTGTLGTIVYLRYMILALGMLAARTISPEIAEQLGGKDGICIVFDEISNTNQQIQTFFQSNMQGHMCYTNYESEWAAWEQSGFDDKKKPKQDVNEGEMWFTSMYFMMRKSFEKLSQLRNAGFNNAEAKRSRVFMIGQDPVNPVTDISQFFPAGKPLNASTKNIPIPFKEADNFIYSYASIGKTDVLIGHHPGRNYLNQLTPGSYASDKLSSTMRCFAYVPGFSGDNIHKIMNGDEAIARTATYLRPGLLFADGSEDGYCWNNSISYMKSAGVDVEAVRRDVSTDTGELDPSLGFEGYLAKAGVTREQAAATLQKLSDAANLTVRKLGYEGTWQEWVSDLRPQWIASVEDIYNVFQGYEYDPQSVTLFRRVYPEAFESEDTNSGFALAGSSGEEWDMDDLAADGEQAPAPAAPATPAKDEHAAAPIPEPPAAGPEPIATAVPTPP</sequence>
<reference evidence="2" key="1">
    <citation type="submission" date="2020-04" db="EMBL/GenBank/DDBJ databases">
        <title>Deep metagenomics examines the oral microbiome during advanced dental caries in children, revealing novel taxa and co-occurrences with host molecules.</title>
        <authorList>
            <person name="Baker J.L."/>
            <person name="Morton J.T."/>
            <person name="Dinis M."/>
            <person name="Alvarez R."/>
            <person name="Tran N.C."/>
            <person name="Knight R."/>
            <person name="Edlund A."/>
        </authorList>
    </citation>
    <scope>NUCLEOTIDE SEQUENCE</scope>
    <source>
        <strain evidence="2">JCVI_44_bin.2</strain>
    </source>
</reference>
<dbReference type="Proteomes" id="UP000756427">
    <property type="component" value="Unassembled WGS sequence"/>
</dbReference>
<proteinExistence type="predicted"/>
<protein>
    <submittedName>
        <fullName evidence="2">Uncharacterized protein</fullName>
    </submittedName>
</protein>
<organism evidence="2 3">
    <name type="scientific">Rothia mucilaginosa</name>
    <dbReference type="NCBI Taxonomy" id="43675"/>
    <lineage>
        <taxon>Bacteria</taxon>
        <taxon>Bacillati</taxon>
        <taxon>Actinomycetota</taxon>
        <taxon>Actinomycetes</taxon>
        <taxon>Micrococcales</taxon>
        <taxon>Micrococcaceae</taxon>
        <taxon>Rothia</taxon>
    </lineage>
</organism>
<accession>A0A930PVJ9</accession>
<feature type="compositionally biased region" description="Acidic residues" evidence="1">
    <location>
        <begin position="1078"/>
        <end position="1087"/>
    </location>
</feature>
<gene>
    <name evidence="2" type="ORF">HXO64_09385</name>
</gene>
<feature type="non-terminal residue" evidence="2">
    <location>
        <position position="1130"/>
    </location>
</feature>
<name>A0A930PVJ9_9MICC</name>